<feature type="compositionally biased region" description="Polar residues" evidence="1">
    <location>
        <begin position="146"/>
        <end position="163"/>
    </location>
</feature>
<dbReference type="AlphaFoldDB" id="A0AAV4J5T2"/>
<evidence type="ECO:0000256" key="1">
    <source>
        <dbReference type="SAM" id="MobiDB-lite"/>
    </source>
</evidence>
<evidence type="ECO:0000313" key="2">
    <source>
        <dbReference type="EMBL" id="GFS17334.1"/>
    </source>
</evidence>
<accession>A0AAV4J5T2</accession>
<evidence type="ECO:0000313" key="3">
    <source>
        <dbReference type="Proteomes" id="UP000762676"/>
    </source>
</evidence>
<keyword evidence="3" id="KW-1185">Reference proteome</keyword>
<reference evidence="2 3" key="1">
    <citation type="journal article" date="2021" name="Elife">
        <title>Chloroplast acquisition without the gene transfer in kleptoplastic sea slugs, Plakobranchus ocellatus.</title>
        <authorList>
            <person name="Maeda T."/>
            <person name="Takahashi S."/>
            <person name="Yoshida T."/>
            <person name="Shimamura S."/>
            <person name="Takaki Y."/>
            <person name="Nagai Y."/>
            <person name="Toyoda A."/>
            <person name="Suzuki Y."/>
            <person name="Arimoto A."/>
            <person name="Ishii H."/>
            <person name="Satoh N."/>
            <person name="Nishiyama T."/>
            <person name="Hasebe M."/>
            <person name="Maruyama T."/>
            <person name="Minagawa J."/>
            <person name="Obokata J."/>
            <person name="Shigenobu S."/>
        </authorList>
    </citation>
    <scope>NUCLEOTIDE SEQUENCE [LARGE SCALE GENOMIC DNA]</scope>
</reference>
<sequence>MTTVPRYQPNWRTVSPLSSLYDCLGVDESPAVSRARRRAKISDARFPECTSDADAALFQQPCSAGMFGRPSTVGNHAHFDPQHVRYRASDTSGYCSGCPTMHCSGDLTPPTSHQPCPQTHVTAAGGHYPKTYGHSSSQFSSSDTSTYRLPSNSSQNPASRDTNVAYQRRTQEDCLHKTNAFAASSIVRQEGYDNLCFRSTHQASPISKPCYQHDACSRQTESEEKSALCCTSMQTRPRPPQSINTKITTLDHLNRETTPSENFHYTTGGLSSFLLDD</sequence>
<protein>
    <submittedName>
        <fullName evidence="2">Uncharacterized protein</fullName>
    </submittedName>
</protein>
<name>A0AAV4J5T2_9GAST</name>
<feature type="compositionally biased region" description="Low complexity" evidence="1">
    <location>
        <begin position="135"/>
        <end position="145"/>
    </location>
</feature>
<dbReference type="Proteomes" id="UP000762676">
    <property type="component" value="Unassembled WGS sequence"/>
</dbReference>
<dbReference type="EMBL" id="BMAT01009971">
    <property type="protein sequence ID" value="GFS17334.1"/>
    <property type="molecule type" value="Genomic_DNA"/>
</dbReference>
<proteinExistence type="predicted"/>
<organism evidence="2 3">
    <name type="scientific">Elysia marginata</name>
    <dbReference type="NCBI Taxonomy" id="1093978"/>
    <lineage>
        <taxon>Eukaryota</taxon>
        <taxon>Metazoa</taxon>
        <taxon>Spiralia</taxon>
        <taxon>Lophotrochozoa</taxon>
        <taxon>Mollusca</taxon>
        <taxon>Gastropoda</taxon>
        <taxon>Heterobranchia</taxon>
        <taxon>Euthyneura</taxon>
        <taxon>Panpulmonata</taxon>
        <taxon>Sacoglossa</taxon>
        <taxon>Placobranchoidea</taxon>
        <taxon>Plakobranchidae</taxon>
        <taxon>Elysia</taxon>
    </lineage>
</organism>
<gene>
    <name evidence="2" type="ORF">ElyMa_004979100</name>
</gene>
<comment type="caution">
    <text evidence="2">The sequence shown here is derived from an EMBL/GenBank/DDBJ whole genome shotgun (WGS) entry which is preliminary data.</text>
</comment>
<feature type="region of interest" description="Disordered" evidence="1">
    <location>
        <begin position="127"/>
        <end position="163"/>
    </location>
</feature>